<accession>A0A371PB19</accession>
<name>A0A371PB19_9ACTN</name>
<evidence type="ECO:0000313" key="1">
    <source>
        <dbReference type="EMBL" id="REK72746.1"/>
    </source>
</evidence>
<sequence>MPGLLEALSALGVPDASLPGELEAYGDQLLASVDLADLNDAAAVTKAATECSPEFIALAEAAARADNTHADALLEAATAALPTLTNLVFLDSADVALNSPLLLRTKGRTLALALYDRVGETKDTSGLQAYAYLETLTRLGFTDDTARYRALEHLSTLGLDDPDDLLERLPKLIGLALDCWNEGGLRDRLSMLLEHDATRADAAYELAQLTLRDALQASTFDDVLAGLTSARDQFTTVESLEEAREDATLYRCALDLTVSFVAGGDSIEETATVKALTTAIDHRAAMTTRSDLGSWAAPRRQAEVEWYALARTLRSATLPLQEPSWNAPGETLSRVLAAYRASRSVTVMTGDGLHVVLEPTVEAAFLRYEGLVYHLRGLVADEGLPAEDLEVARHLIDVITTRSSPAGGDVSGKARAAAPDLAAELGEDLDAVIAAELVAASDSSPNLLRALNSEAKTRARLKARESDPIVDRLLGRVMTGLDGCPGLDGTALAEFIEMLTCILKFAADRANIGRMNGGPTVYYLFEPEDGKAFTEDFLQRDVATWLKATPLRTFVAMEQHDVAAGRADVTVTQTHKFTIEVKRDLVDVSRAALLKAYGGQAAAYSITGPSVSLEMVLDLTDQSRGTPSLDESVWVQEVPISGGKPRRVVTIVIHGNRVTPRGVKST</sequence>
<comment type="caution">
    <text evidence="1">The sequence shown here is derived from an EMBL/GenBank/DDBJ whole genome shotgun (WGS) entry which is preliminary data.</text>
</comment>
<dbReference type="AlphaFoldDB" id="A0A371PB19"/>
<keyword evidence="2" id="KW-1185">Reference proteome</keyword>
<reference evidence="1 2" key="1">
    <citation type="submission" date="2018-08" db="EMBL/GenBank/DDBJ databases">
        <title>Aeromicrobium sp. M2KJ-4, whole genome shotgun sequence.</title>
        <authorList>
            <person name="Tuo L."/>
        </authorList>
    </citation>
    <scope>NUCLEOTIDE SEQUENCE [LARGE SCALE GENOMIC DNA]</scope>
    <source>
        <strain evidence="1 2">M2KJ-4</strain>
    </source>
</reference>
<dbReference type="Proteomes" id="UP000265581">
    <property type="component" value="Unassembled WGS sequence"/>
</dbReference>
<gene>
    <name evidence="1" type="ORF">DX116_03855</name>
</gene>
<dbReference type="OrthoDB" id="9146026at2"/>
<evidence type="ECO:0000313" key="2">
    <source>
        <dbReference type="Proteomes" id="UP000265581"/>
    </source>
</evidence>
<organism evidence="1 2">
    <name type="scientific">Aeromicrobium endophyticum</name>
    <dbReference type="NCBI Taxonomy" id="2292704"/>
    <lineage>
        <taxon>Bacteria</taxon>
        <taxon>Bacillati</taxon>
        <taxon>Actinomycetota</taxon>
        <taxon>Actinomycetes</taxon>
        <taxon>Propionibacteriales</taxon>
        <taxon>Nocardioidaceae</taxon>
        <taxon>Aeromicrobium</taxon>
    </lineage>
</organism>
<dbReference type="EMBL" id="QUBR01000001">
    <property type="protein sequence ID" value="REK72746.1"/>
    <property type="molecule type" value="Genomic_DNA"/>
</dbReference>
<proteinExistence type="predicted"/>
<dbReference type="RefSeq" id="WP_119702859.1">
    <property type="nucleotide sequence ID" value="NZ_JBHSOI010000001.1"/>
</dbReference>
<protein>
    <submittedName>
        <fullName evidence="1">Uncharacterized protein</fullName>
    </submittedName>
</protein>